<proteinExistence type="predicted"/>
<name>A0A1I2GHG9_9ACTN</name>
<keyword evidence="3" id="KW-1185">Reference proteome</keyword>
<organism evidence="2 3">
    <name type="scientific">Blastococcus tunisiensis</name>
    <dbReference type="NCBI Taxonomy" id="1798228"/>
    <lineage>
        <taxon>Bacteria</taxon>
        <taxon>Bacillati</taxon>
        <taxon>Actinomycetota</taxon>
        <taxon>Actinomycetes</taxon>
        <taxon>Geodermatophilales</taxon>
        <taxon>Geodermatophilaceae</taxon>
        <taxon>Blastococcus</taxon>
    </lineage>
</organism>
<dbReference type="EMBL" id="FOND01000009">
    <property type="protein sequence ID" value="SFF16176.1"/>
    <property type="molecule type" value="Genomic_DNA"/>
</dbReference>
<dbReference type="AlphaFoldDB" id="A0A1I2GHG9"/>
<protein>
    <submittedName>
        <fullName evidence="2">Uncharacterized protein</fullName>
    </submittedName>
</protein>
<reference evidence="3" key="1">
    <citation type="submission" date="2016-10" db="EMBL/GenBank/DDBJ databases">
        <authorList>
            <person name="Varghese N."/>
            <person name="Submissions S."/>
        </authorList>
    </citation>
    <scope>NUCLEOTIDE SEQUENCE [LARGE SCALE GENOMIC DNA]</scope>
    <source>
        <strain evidence="3">DSM 46838</strain>
    </source>
</reference>
<gene>
    <name evidence="2" type="ORF">SAMN05216574_109160</name>
</gene>
<feature type="compositionally biased region" description="Basic and acidic residues" evidence="1">
    <location>
        <begin position="28"/>
        <end position="39"/>
    </location>
</feature>
<feature type="region of interest" description="Disordered" evidence="1">
    <location>
        <begin position="1"/>
        <end position="39"/>
    </location>
</feature>
<dbReference type="Proteomes" id="UP000198589">
    <property type="component" value="Unassembled WGS sequence"/>
</dbReference>
<evidence type="ECO:0000256" key="1">
    <source>
        <dbReference type="SAM" id="MobiDB-lite"/>
    </source>
</evidence>
<evidence type="ECO:0000313" key="2">
    <source>
        <dbReference type="EMBL" id="SFF16176.1"/>
    </source>
</evidence>
<feature type="compositionally biased region" description="Basic and acidic residues" evidence="1">
    <location>
        <begin position="1"/>
        <end position="18"/>
    </location>
</feature>
<sequence>MLHLTEGRLHELEVHDTGAGDGTPVDLARVRDLGPPRVH</sequence>
<accession>A0A1I2GHG9</accession>
<evidence type="ECO:0000313" key="3">
    <source>
        <dbReference type="Proteomes" id="UP000198589"/>
    </source>
</evidence>